<geneLocation type="plasmid" evidence="1 2">
    <name>unnamed1</name>
</geneLocation>
<sequence>MAALRSLRTALASRTSLAVFGFLALGGLLPEVVDIYASPVYRILFLPSYV</sequence>
<proteinExistence type="predicted"/>
<reference evidence="1 2" key="1">
    <citation type="submission" date="2022-04" db="EMBL/GenBank/DDBJ databases">
        <title>Diverse halophilic archaea isolated from saline environments.</title>
        <authorList>
            <person name="Cui H.-L."/>
        </authorList>
    </citation>
    <scope>NUCLEOTIDE SEQUENCE [LARGE SCALE GENOMIC DNA]</scope>
    <source>
        <strain evidence="1 2">XZYJT49</strain>
        <plasmid evidence="1 2">unnamed1</plasmid>
    </source>
</reference>
<dbReference type="KEGG" id="halx:M0R89_18360"/>
<keyword evidence="1" id="KW-0614">Plasmid</keyword>
<gene>
    <name evidence="1" type="ORF">M0R89_18360</name>
</gene>
<evidence type="ECO:0000313" key="1">
    <source>
        <dbReference type="EMBL" id="UPV76498.1"/>
    </source>
</evidence>
<dbReference type="AlphaFoldDB" id="A0A8U0HZY8"/>
<dbReference type="GeneID" id="72187205"/>
<dbReference type="RefSeq" id="WP_248652531.1">
    <property type="nucleotide sequence ID" value="NZ_CP096660.1"/>
</dbReference>
<keyword evidence="2" id="KW-1185">Reference proteome</keyword>
<name>A0A8U0HZY8_9EURY</name>
<dbReference type="EMBL" id="CP096660">
    <property type="protein sequence ID" value="UPV76498.1"/>
    <property type="molecule type" value="Genomic_DNA"/>
</dbReference>
<organism evidence="1 2">
    <name type="scientific">Halorussus limi</name>
    <dbReference type="NCBI Taxonomy" id="2938695"/>
    <lineage>
        <taxon>Archaea</taxon>
        <taxon>Methanobacteriati</taxon>
        <taxon>Methanobacteriota</taxon>
        <taxon>Stenosarchaea group</taxon>
        <taxon>Halobacteria</taxon>
        <taxon>Halobacteriales</taxon>
        <taxon>Haladaptataceae</taxon>
        <taxon>Halorussus</taxon>
    </lineage>
</organism>
<evidence type="ECO:0000313" key="2">
    <source>
        <dbReference type="Proteomes" id="UP000830729"/>
    </source>
</evidence>
<protein>
    <submittedName>
        <fullName evidence="1">Uncharacterized protein</fullName>
    </submittedName>
</protein>
<dbReference type="Proteomes" id="UP000830729">
    <property type="component" value="Plasmid unnamed1"/>
</dbReference>
<accession>A0A8U0HZY8</accession>